<evidence type="ECO:0000313" key="17">
    <source>
        <dbReference type="Proteomes" id="UP000190911"/>
    </source>
</evidence>
<dbReference type="GO" id="GO:0007165">
    <property type="term" value="P:signal transduction"/>
    <property type="evidence" value="ECO:0007669"/>
    <property type="project" value="UniProtKB-KW"/>
</dbReference>
<reference evidence="16 17" key="1">
    <citation type="submission" date="2016-11" db="EMBL/GenBank/DDBJ databases">
        <authorList>
            <person name="Jaros S."/>
            <person name="Januszkiewicz K."/>
            <person name="Wedrychowicz H."/>
        </authorList>
    </citation>
    <scope>NUCLEOTIDE SEQUENCE [LARGE SCALE GENOMIC DNA]</scope>
    <source>
        <strain evidence="16 17">ACAM 12</strain>
    </source>
</reference>
<evidence type="ECO:0000256" key="6">
    <source>
        <dbReference type="ARBA" id="ARBA00022692"/>
    </source>
</evidence>
<dbReference type="FunFam" id="1.10.287.950:FF:000001">
    <property type="entry name" value="Methyl-accepting chemotaxis sensory transducer"/>
    <property type="match status" value="1"/>
</dbReference>
<dbReference type="GO" id="GO:0005886">
    <property type="term" value="C:plasma membrane"/>
    <property type="evidence" value="ECO:0007669"/>
    <property type="project" value="UniProtKB-SubCell"/>
</dbReference>
<evidence type="ECO:0000256" key="12">
    <source>
        <dbReference type="SAM" id="MobiDB-lite"/>
    </source>
</evidence>
<dbReference type="Pfam" id="PF02203">
    <property type="entry name" value="TarH"/>
    <property type="match status" value="1"/>
</dbReference>
<dbReference type="InterPro" id="IPR003660">
    <property type="entry name" value="HAMP_dom"/>
</dbReference>
<dbReference type="Pfam" id="PF00672">
    <property type="entry name" value="HAMP"/>
    <property type="match status" value="1"/>
</dbReference>
<proteinExistence type="inferred from homology"/>
<keyword evidence="6 13" id="KW-0812">Transmembrane</keyword>
<dbReference type="CDD" id="cd11386">
    <property type="entry name" value="MCP_signal"/>
    <property type="match status" value="1"/>
</dbReference>
<dbReference type="SUPFAM" id="SSF58104">
    <property type="entry name" value="Methyl-accepting chemotaxis protein (MCP) signaling domain"/>
    <property type="match status" value="1"/>
</dbReference>
<keyword evidence="2" id="KW-1003">Cell membrane</keyword>
<evidence type="ECO:0000313" key="16">
    <source>
        <dbReference type="EMBL" id="SHM28211.1"/>
    </source>
</evidence>
<dbReference type="Proteomes" id="UP000190911">
    <property type="component" value="Chromosome I"/>
</dbReference>
<dbReference type="FunCoup" id="A0A1M7HI49">
    <property type="interactions" value="239"/>
</dbReference>
<dbReference type="InterPro" id="IPR003122">
    <property type="entry name" value="Tar_rcpt_lig-bd"/>
</dbReference>
<dbReference type="STRING" id="29571.SAMN05878437_2154"/>
<feature type="domain" description="Methyl-accepting transducer" evidence="14">
    <location>
        <begin position="277"/>
        <end position="506"/>
    </location>
</feature>
<dbReference type="Gene3D" id="1.10.287.950">
    <property type="entry name" value="Methyl-accepting chemotaxis protein"/>
    <property type="match status" value="1"/>
</dbReference>
<evidence type="ECO:0000256" key="11">
    <source>
        <dbReference type="PROSITE-ProRule" id="PRU00284"/>
    </source>
</evidence>
<dbReference type="GO" id="GO:0004888">
    <property type="term" value="F:transmembrane signaling receptor activity"/>
    <property type="evidence" value="ECO:0007669"/>
    <property type="project" value="InterPro"/>
</dbReference>
<name>A0A1M7HI49_9GAMM</name>
<dbReference type="InterPro" id="IPR051310">
    <property type="entry name" value="MCP_chemotaxis"/>
</dbReference>
<dbReference type="SUPFAM" id="SSF47170">
    <property type="entry name" value="Aspartate receptor, ligand-binding domain"/>
    <property type="match status" value="1"/>
</dbReference>
<feature type="transmembrane region" description="Helical" evidence="13">
    <location>
        <begin position="192"/>
        <end position="218"/>
    </location>
</feature>
<dbReference type="AlphaFoldDB" id="A0A1M7HI49"/>
<dbReference type="InterPro" id="IPR004089">
    <property type="entry name" value="MCPsignal_dom"/>
</dbReference>
<feature type="domain" description="HAMP" evidence="15">
    <location>
        <begin position="220"/>
        <end position="272"/>
    </location>
</feature>
<evidence type="ECO:0000256" key="4">
    <source>
        <dbReference type="ARBA" id="ARBA00022500"/>
    </source>
</evidence>
<evidence type="ECO:0000256" key="9">
    <source>
        <dbReference type="ARBA" id="ARBA00023224"/>
    </source>
</evidence>
<dbReference type="PROSITE" id="PS50111">
    <property type="entry name" value="CHEMOTAXIS_TRANSDUC_2"/>
    <property type="match status" value="1"/>
</dbReference>
<evidence type="ECO:0000256" key="3">
    <source>
        <dbReference type="ARBA" id="ARBA00022481"/>
    </source>
</evidence>
<keyword evidence="3" id="KW-0488">Methylation</keyword>
<evidence type="ECO:0000256" key="10">
    <source>
        <dbReference type="ARBA" id="ARBA00029447"/>
    </source>
</evidence>
<dbReference type="PANTHER" id="PTHR43531:SF14">
    <property type="entry name" value="METHYL-ACCEPTING CHEMOTAXIS PROTEIN I-RELATED"/>
    <property type="match status" value="1"/>
</dbReference>
<accession>A0A1M7HI49</accession>
<dbReference type="RefSeq" id="WP_079553542.1">
    <property type="nucleotide sequence ID" value="NZ_LT670847.1"/>
</dbReference>
<protein>
    <submittedName>
        <fullName evidence="16">Methyl-accepting chemotaxis sensory transducer with TarH sensor</fullName>
    </submittedName>
</protein>
<dbReference type="PANTHER" id="PTHR43531">
    <property type="entry name" value="PROTEIN ICFG"/>
    <property type="match status" value="1"/>
</dbReference>
<comment type="similarity">
    <text evidence="10">Belongs to the methyl-accepting chemotaxis (MCP) protein family.</text>
</comment>
<dbReference type="PROSITE" id="PS50885">
    <property type="entry name" value="HAMP"/>
    <property type="match status" value="1"/>
</dbReference>
<dbReference type="CDD" id="cd06225">
    <property type="entry name" value="HAMP"/>
    <property type="match status" value="1"/>
</dbReference>
<evidence type="ECO:0000256" key="5">
    <source>
        <dbReference type="ARBA" id="ARBA00022519"/>
    </source>
</evidence>
<dbReference type="GO" id="GO:0006935">
    <property type="term" value="P:chemotaxis"/>
    <property type="evidence" value="ECO:0007669"/>
    <property type="project" value="UniProtKB-KW"/>
</dbReference>
<dbReference type="InterPro" id="IPR004090">
    <property type="entry name" value="Chemotax_Me-accpt_rcpt"/>
</dbReference>
<keyword evidence="9 11" id="KW-0807">Transducer</keyword>
<dbReference type="InterPro" id="IPR035440">
    <property type="entry name" value="4HB_MCP_dom_sf"/>
</dbReference>
<evidence type="ECO:0000256" key="8">
    <source>
        <dbReference type="ARBA" id="ARBA00023136"/>
    </source>
</evidence>
<dbReference type="SMART" id="SM00304">
    <property type="entry name" value="HAMP"/>
    <property type="match status" value="1"/>
</dbReference>
<keyword evidence="17" id="KW-1185">Reference proteome</keyword>
<dbReference type="InParanoid" id="A0A1M7HI49"/>
<keyword evidence="4" id="KW-0145">Chemotaxis</keyword>
<gene>
    <name evidence="16" type="ORF">SAMN05878437_2154</name>
</gene>
<sequence>MQFWDNLTMRMSWTLVLLAFLTLLLVLSGTGLYAVDQSRQSIEQLTQVNVNQQAALNRTNSTLQSARLDMAHLYEELIEQDTSFSTADRQQEAGGLSAQLGDAESAFQSFLDLPANPEHASLIAPIKTSFEALLTTHVQPQATALYQGNTSVYQGERDAAQRAYDGFYQDAIGFFHTIEEQGNTRLENFDTVIYYATAIIIAVFIIAIALSVLVYWGVGANLIRPIKRVIQHFEIMAKGDLSQHMANRGNNEIGQLLMALNHMQDSLLNTVTTVRTSGGEVYASASDIARGNQELSARTERQSASLTQTASSIEEMTSTMERSSDNASQAHRVAEEAAGKAEQGSQVVHSVVERMQEIRQSSQQITDIIALIDSIAFQTNILALNASVEAARAGEQGRGFAVVANEVRQLATRSATAATDIRKLIDTSVGQVEAGARQADLAGETMTEIIASVRHVTTLMDEIDVATREQRSGIQEINTAVNDMEQTTQQNAAMVQQASAAALQLQDEADRLNQVVARFTLPREAGESLPASHATQPAPALPAF</sequence>
<feature type="region of interest" description="Disordered" evidence="12">
    <location>
        <begin position="293"/>
        <end position="342"/>
    </location>
</feature>
<comment type="subcellular location">
    <subcellularLocation>
        <location evidence="1">Cell inner membrane</location>
        <topology evidence="1">Multi-pass membrane protein</topology>
    </subcellularLocation>
</comment>
<keyword evidence="7 13" id="KW-1133">Transmembrane helix</keyword>
<dbReference type="OrthoDB" id="2489132at2"/>
<dbReference type="PRINTS" id="PR00260">
    <property type="entry name" value="CHEMTRNSDUCR"/>
</dbReference>
<dbReference type="Gene3D" id="1.20.120.30">
    <property type="entry name" value="Aspartate receptor, ligand-binding domain"/>
    <property type="match status" value="1"/>
</dbReference>
<evidence type="ECO:0000256" key="1">
    <source>
        <dbReference type="ARBA" id="ARBA00004429"/>
    </source>
</evidence>
<dbReference type="EMBL" id="LT670847">
    <property type="protein sequence ID" value="SHM28211.1"/>
    <property type="molecule type" value="Genomic_DNA"/>
</dbReference>
<evidence type="ECO:0000259" key="15">
    <source>
        <dbReference type="PROSITE" id="PS50885"/>
    </source>
</evidence>
<dbReference type="SMART" id="SM00283">
    <property type="entry name" value="MA"/>
    <property type="match status" value="1"/>
</dbReference>
<evidence type="ECO:0000256" key="13">
    <source>
        <dbReference type="SAM" id="Phobius"/>
    </source>
</evidence>
<keyword evidence="8 13" id="KW-0472">Membrane</keyword>
<evidence type="ECO:0000256" key="2">
    <source>
        <dbReference type="ARBA" id="ARBA00022475"/>
    </source>
</evidence>
<feature type="compositionally biased region" description="Polar residues" evidence="12">
    <location>
        <begin position="302"/>
        <end position="329"/>
    </location>
</feature>
<dbReference type="Pfam" id="PF00015">
    <property type="entry name" value="MCPsignal"/>
    <property type="match status" value="1"/>
</dbReference>
<evidence type="ECO:0000259" key="14">
    <source>
        <dbReference type="PROSITE" id="PS50111"/>
    </source>
</evidence>
<organism evidence="16 17">
    <name type="scientific">Vreelandella subglaciescola</name>
    <dbReference type="NCBI Taxonomy" id="29571"/>
    <lineage>
        <taxon>Bacteria</taxon>
        <taxon>Pseudomonadati</taxon>
        <taxon>Pseudomonadota</taxon>
        <taxon>Gammaproteobacteria</taxon>
        <taxon>Oceanospirillales</taxon>
        <taxon>Halomonadaceae</taxon>
        <taxon>Vreelandella</taxon>
    </lineage>
</organism>
<evidence type="ECO:0000256" key="7">
    <source>
        <dbReference type="ARBA" id="ARBA00022989"/>
    </source>
</evidence>
<keyword evidence="5" id="KW-0997">Cell inner membrane</keyword>